<evidence type="ECO:0000256" key="1">
    <source>
        <dbReference type="SAM" id="SignalP"/>
    </source>
</evidence>
<reference evidence="2" key="1">
    <citation type="journal article" date="2014" name="Int. J. Syst. Evol. Microbiol.">
        <title>Complete genome sequence of Corynebacterium casei LMG S-19264T (=DSM 44701T), isolated from a smear-ripened cheese.</title>
        <authorList>
            <consortium name="US DOE Joint Genome Institute (JGI-PGF)"/>
            <person name="Walter F."/>
            <person name="Albersmeier A."/>
            <person name="Kalinowski J."/>
            <person name="Ruckert C."/>
        </authorList>
    </citation>
    <scope>NUCLEOTIDE SEQUENCE</scope>
    <source>
        <strain evidence="2">KCTC 42590</strain>
    </source>
</reference>
<evidence type="ECO:0000313" key="2">
    <source>
        <dbReference type="EMBL" id="GHF29308.1"/>
    </source>
</evidence>
<dbReference type="RefSeq" id="WP_191253560.1">
    <property type="nucleotide sequence ID" value="NZ_BNCI01000002.1"/>
</dbReference>
<feature type="chain" id="PRO_5038054480" description="DUF2282 domain-containing protein" evidence="1">
    <location>
        <begin position="31"/>
        <end position="92"/>
    </location>
</feature>
<dbReference type="EMBL" id="BNCI01000002">
    <property type="protein sequence ID" value="GHF29308.1"/>
    <property type="molecule type" value="Genomic_DNA"/>
</dbReference>
<organism evidence="2 3">
    <name type="scientific">Kordiimonas sediminis</name>
    <dbReference type="NCBI Taxonomy" id="1735581"/>
    <lineage>
        <taxon>Bacteria</taxon>
        <taxon>Pseudomonadati</taxon>
        <taxon>Pseudomonadota</taxon>
        <taxon>Alphaproteobacteria</taxon>
        <taxon>Kordiimonadales</taxon>
        <taxon>Kordiimonadaceae</taxon>
        <taxon>Kordiimonas</taxon>
    </lineage>
</organism>
<dbReference type="Proteomes" id="UP000630923">
    <property type="component" value="Unassembled WGS sequence"/>
</dbReference>
<dbReference type="Pfam" id="PF10048">
    <property type="entry name" value="DUF2282"/>
    <property type="match status" value="1"/>
</dbReference>
<name>A0A919AWH3_9PROT</name>
<keyword evidence="1" id="KW-0732">Signal</keyword>
<feature type="signal peptide" evidence="1">
    <location>
        <begin position="1"/>
        <end position="30"/>
    </location>
</feature>
<gene>
    <name evidence="2" type="ORF">GCM10017044_25700</name>
</gene>
<dbReference type="AlphaFoldDB" id="A0A919AWH3"/>
<sequence length="92" mass="9571">MKFNSLTKKAVVTTGVVAFAATAIAGNASAADEKMKKEKCYGVVAKGMNDCGTSTHSCAGQAKTDAHPEEWIYMPAGYCERIAGGKLKPGKA</sequence>
<reference evidence="2" key="2">
    <citation type="submission" date="2020-09" db="EMBL/GenBank/DDBJ databases">
        <authorList>
            <person name="Sun Q."/>
            <person name="Kim S."/>
        </authorList>
    </citation>
    <scope>NUCLEOTIDE SEQUENCE</scope>
    <source>
        <strain evidence="2">KCTC 42590</strain>
    </source>
</reference>
<evidence type="ECO:0000313" key="3">
    <source>
        <dbReference type="Proteomes" id="UP000630923"/>
    </source>
</evidence>
<evidence type="ECO:0008006" key="4">
    <source>
        <dbReference type="Google" id="ProtNLM"/>
    </source>
</evidence>
<comment type="caution">
    <text evidence="2">The sequence shown here is derived from an EMBL/GenBank/DDBJ whole genome shotgun (WGS) entry which is preliminary data.</text>
</comment>
<protein>
    <recommendedName>
        <fullName evidence="4">DUF2282 domain-containing protein</fullName>
    </recommendedName>
</protein>
<dbReference type="InterPro" id="IPR018740">
    <property type="entry name" value="DUF2282_membr"/>
</dbReference>
<accession>A0A919AWH3</accession>
<keyword evidence="3" id="KW-1185">Reference proteome</keyword>
<proteinExistence type="predicted"/>